<protein>
    <submittedName>
        <fullName evidence="3">Barstar (Barnase inhibitor)</fullName>
    </submittedName>
</protein>
<dbReference type="InterPro" id="IPR000468">
    <property type="entry name" value="Barstar"/>
</dbReference>
<evidence type="ECO:0000259" key="2">
    <source>
        <dbReference type="Pfam" id="PF01337"/>
    </source>
</evidence>
<evidence type="ECO:0000256" key="1">
    <source>
        <dbReference type="ARBA" id="ARBA00006845"/>
    </source>
</evidence>
<dbReference type="RefSeq" id="WP_006599146.1">
    <property type="nucleotide sequence ID" value="NZ_GL622359.1"/>
</dbReference>
<organism evidence="3 4">
    <name type="scientific">Pseudoramibacter alactolyticus ATCC 23263</name>
    <dbReference type="NCBI Taxonomy" id="887929"/>
    <lineage>
        <taxon>Bacteria</taxon>
        <taxon>Bacillati</taxon>
        <taxon>Bacillota</taxon>
        <taxon>Clostridia</taxon>
        <taxon>Eubacteriales</taxon>
        <taxon>Eubacteriaceae</taxon>
        <taxon>Pseudoramibacter</taxon>
    </lineage>
</organism>
<evidence type="ECO:0000313" key="3">
    <source>
        <dbReference type="EMBL" id="EFV01343.1"/>
    </source>
</evidence>
<keyword evidence="4" id="KW-1185">Reference proteome</keyword>
<reference evidence="3 4" key="1">
    <citation type="submission" date="2010-12" db="EMBL/GenBank/DDBJ databases">
        <authorList>
            <person name="Muzny D."/>
            <person name="Qin X."/>
            <person name="Deng J."/>
            <person name="Jiang H."/>
            <person name="Liu Y."/>
            <person name="Qu J."/>
            <person name="Song X.-Z."/>
            <person name="Zhang L."/>
            <person name="Thornton R."/>
            <person name="Coyle M."/>
            <person name="Francisco L."/>
            <person name="Jackson L."/>
            <person name="Javaid M."/>
            <person name="Korchina V."/>
            <person name="Kovar C."/>
            <person name="Mata R."/>
            <person name="Mathew T."/>
            <person name="Ngo R."/>
            <person name="Nguyen L."/>
            <person name="Nguyen N."/>
            <person name="Okwuonu G."/>
            <person name="Ongeri F."/>
            <person name="Pham C."/>
            <person name="Simmons D."/>
            <person name="Wilczek-Boney K."/>
            <person name="Hale W."/>
            <person name="Jakkamsetti A."/>
            <person name="Pham P."/>
            <person name="Ruth R."/>
            <person name="San Lucas F."/>
            <person name="Warren J."/>
            <person name="Zhang J."/>
            <person name="Zhao Z."/>
            <person name="Zhou C."/>
            <person name="Zhu D."/>
            <person name="Lee S."/>
            <person name="Bess C."/>
            <person name="Blankenburg K."/>
            <person name="Forbes L."/>
            <person name="Fu Q."/>
            <person name="Gubbala S."/>
            <person name="Hirani K."/>
            <person name="Jayaseelan J.C."/>
            <person name="Lara F."/>
            <person name="Munidasa M."/>
            <person name="Palculict T."/>
            <person name="Patil S."/>
            <person name="Pu L.-L."/>
            <person name="Saada N."/>
            <person name="Tang L."/>
            <person name="Weissenberger G."/>
            <person name="Zhu Y."/>
            <person name="Hemphill L."/>
            <person name="Shang Y."/>
            <person name="Youmans B."/>
            <person name="Ayvaz T."/>
            <person name="Ross M."/>
            <person name="Santibanez J."/>
            <person name="Aqrawi P."/>
            <person name="Gross S."/>
            <person name="Joshi V."/>
            <person name="Fowler G."/>
            <person name="Nazareth L."/>
            <person name="Reid J."/>
            <person name="Worley K."/>
            <person name="Petrosino J."/>
            <person name="Highlander S."/>
            <person name="Gibbs R."/>
        </authorList>
    </citation>
    <scope>NUCLEOTIDE SEQUENCE [LARGE SCALE GENOMIC DNA]</scope>
    <source>
        <strain evidence="3 4">ATCC 23263</strain>
    </source>
</reference>
<dbReference type="EMBL" id="AEQN01000022">
    <property type="protein sequence ID" value="EFV01343.1"/>
    <property type="molecule type" value="Genomic_DNA"/>
</dbReference>
<dbReference type="InterPro" id="IPR035905">
    <property type="entry name" value="Barstar-like_sf"/>
</dbReference>
<dbReference type="eggNOG" id="COG2732">
    <property type="taxonomic scope" value="Bacteria"/>
</dbReference>
<sequence>MREYNLEGRKMTDKTRTHEHLAHRLELPDSYGRNLDALWDALMAIRKTSVINFNNPDAAVENLGQYGELLLQTFKDAARANHKVVLELDED</sequence>
<dbReference type="Proteomes" id="UP000004754">
    <property type="component" value="Unassembled WGS sequence"/>
</dbReference>
<dbReference type="SUPFAM" id="SSF52038">
    <property type="entry name" value="Barstar-related"/>
    <property type="match status" value="1"/>
</dbReference>
<proteinExistence type="inferred from homology"/>
<comment type="caution">
    <text evidence="3">The sequence shown here is derived from an EMBL/GenBank/DDBJ whole genome shotgun (WGS) entry which is preliminary data.</text>
</comment>
<dbReference type="HOGENOM" id="CLU_121832_2_1_9"/>
<evidence type="ECO:0000313" key="4">
    <source>
        <dbReference type="Proteomes" id="UP000004754"/>
    </source>
</evidence>
<dbReference type="OrthoDB" id="7575400at2"/>
<dbReference type="AlphaFoldDB" id="E6MI19"/>
<comment type="similarity">
    <text evidence="1">Belongs to the barstar family.</text>
</comment>
<gene>
    <name evidence="3" type="ORF">HMP0721_1724</name>
</gene>
<accession>E6MI19</accession>
<name>E6MI19_9FIRM</name>
<dbReference type="Pfam" id="PF01337">
    <property type="entry name" value="Barstar"/>
    <property type="match status" value="1"/>
</dbReference>
<feature type="domain" description="Barstar (barnase inhibitor)" evidence="2">
    <location>
        <begin position="2"/>
        <end position="81"/>
    </location>
</feature>
<dbReference type="Gene3D" id="3.30.370.10">
    <property type="entry name" value="Barstar-like"/>
    <property type="match status" value="1"/>
</dbReference>